<dbReference type="AlphaFoldDB" id="A0A494YR83"/>
<dbReference type="Proteomes" id="UP000272238">
    <property type="component" value="Unassembled WGS sequence"/>
</dbReference>
<dbReference type="RefSeq" id="WP_121216056.1">
    <property type="nucleotide sequence ID" value="NZ_JAMYWW010000001.1"/>
</dbReference>
<accession>A0A494YR83</accession>
<comment type="caution">
    <text evidence="1">The sequence shown here is derived from an EMBL/GenBank/DDBJ whole genome shotgun (WGS) entry which is preliminary data.</text>
</comment>
<dbReference type="OrthoDB" id="1644422at2"/>
<protein>
    <submittedName>
        <fullName evidence="1">Nucleic acid-binding protein</fullName>
    </submittedName>
</protein>
<reference evidence="1 2" key="1">
    <citation type="journal article" date="2016" name="Antonie Van Leeuwenhoek">
        <title>Lysinibacillus endophyticus sp. nov., an indole-3-acetic acid producing endophytic bacterium isolated from corn root (Zea mays cv. Xinken-5).</title>
        <authorList>
            <person name="Yu J."/>
            <person name="Guan X."/>
            <person name="Liu C."/>
            <person name="Xiang W."/>
            <person name="Yu Z."/>
            <person name="Liu X."/>
            <person name="Wang G."/>
        </authorList>
    </citation>
    <scope>NUCLEOTIDE SEQUENCE [LARGE SCALE GENOMIC DNA]</scope>
    <source>
        <strain evidence="1 2">DSM 100506</strain>
    </source>
</reference>
<evidence type="ECO:0000313" key="2">
    <source>
        <dbReference type="Proteomes" id="UP000272238"/>
    </source>
</evidence>
<organism evidence="1 2">
    <name type="scientific">Ureibacillus endophyticus</name>
    <dbReference type="NCBI Taxonomy" id="1978490"/>
    <lineage>
        <taxon>Bacteria</taxon>
        <taxon>Bacillati</taxon>
        <taxon>Bacillota</taxon>
        <taxon>Bacilli</taxon>
        <taxon>Bacillales</taxon>
        <taxon>Caryophanaceae</taxon>
        <taxon>Ureibacillus</taxon>
    </lineage>
</organism>
<sequence>MKRICHQCQTEMILDCKVSIEGDISGIKISQKGKGIFNKVSAKTKAAVCPACGNVGFYIEEFKEFKQN</sequence>
<proteinExistence type="predicted"/>
<keyword evidence="2" id="KW-1185">Reference proteome</keyword>
<dbReference type="EMBL" id="RBZN01000112">
    <property type="protein sequence ID" value="RKQ11502.1"/>
    <property type="molecule type" value="Genomic_DNA"/>
</dbReference>
<name>A0A494YR83_9BACL</name>
<evidence type="ECO:0000313" key="1">
    <source>
        <dbReference type="EMBL" id="RKQ11502.1"/>
    </source>
</evidence>
<gene>
    <name evidence="1" type="ORF">D8M03_17520</name>
</gene>